<accession>A0ABY7FW98</accession>
<keyword evidence="2" id="KW-1185">Reference proteome</keyword>
<evidence type="ECO:0000313" key="2">
    <source>
        <dbReference type="Proteomes" id="UP001164746"/>
    </source>
</evidence>
<dbReference type="EMBL" id="CP111025">
    <property type="protein sequence ID" value="WAR25159.1"/>
    <property type="molecule type" value="Genomic_DNA"/>
</dbReference>
<feature type="non-terminal residue" evidence="1">
    <location>
        <position position="1"/>
    </location>
</feature>
<feature type="non-terminal residue" evidence="1">
    <location>
        <position position="90"/>
    </location>
</feature>
<dbReference type="Proteomes" id="UP001164746">
    <property type="component" value="Chromosome 14"/>
</dbReference>
<evidence type="ECO:0000313" key="1">
    <source>
        <dbReference type="EMBL" id="WAR25159.1"/>
    </source>
</evidence>
<proteinExistence type="predicted"/>
<sequence length="90" mass="10681">LRSQSGYQRILTYQTLTGPVTPSVVTNKGKQLIRIRGISDHYEIFVDNHMCATRMKQPARLLYMWVRRTQPKLYRNTELFQIPSPRQLFQ</sequence>
<name>A0ABY7FW98_MYAAR</name>
<gene>
    <name evidence="1" type="ORF">MAR_010863</name>
</gene>
<protein>
    <submittedName>
        <fullName evidence="1">Uncharacterized protein</fullName>
    </submittedName>
</protein>
<organism evidence="1 2">
    <name type="scientific">Mya arenaria</name>
    <name type="common">Soft-shell clam</name>
    <dbReference type="NCBI Taxonomy" id="6604"/>
    <lineage>
        <taxon>Eukaryota</taxon>
        <taxon>Metazoa</taxon>
        <taxon>Spiralia</taxon>
        <taxon>Lophotrochozoa</taxon>
        <taxon>Mollusca</taxon>
        <taxon>Bivalvia</taxon>
        <taxon>Autobranchia</taxon>
        <taxon>Heteroconchia</taxon>
        <taxon>Euheterodonta</taxon>
        <taxon>Imparidentia</taxon>
        <taxon>Neoheterodontei</taxon>
        <taxon>Myida</taxon>
        <taxon>Myoidea</taxon>
        <taxon>Myidae</taxon>
        <taxon>Mya</taxon>
    </lineage>
</organism>
<reference evidence="1" key="1">
    <citation type="submission" date="2022-11" db="EMBL/GenBank/DDBJ databases">
        <title>Centuries of genome instability and evolution in soft-shell clam transmissible cancer (bioRxiv).</title>
        <authorList>
            <person name="Hart S.F.M."/>
            <person name="Yonemitsu M.A."/>
            <person name="Giersch R.M."/>
            <person name="Beal B.F."/>
            <person name="Arriagada G."/>
            <person name="Davis B.W."/>
            <person name="Ostrander E.A."/>
            <person name="Goff S.P."/>
            <person name="Metzger M.J."/>
        </authorList>
    </citation>
    <scope>NUCLEOTIDE SEQUENCE</scope>
    <source>
        <strain evidence="1">MELC-2E11</strain>
        <tissue evidence="1">Siphon/mantle</tissue>
    </source>
</reference>